<evidence type="ECO:0000313" key="1">
    <source>
        <dbReference type="EMBL" id="SFF20288.1"/>
    </source>
</evidence>
<organism evidence="1 2">
    <name type="scientific">Sunxiuqinia elliptica</name>
    <dbReference type="NCBI Taxonomy" id="655355"/>
    <lineage>
        <taxon>Bacteria</taxon>
        <taxon>Pseudomonadati</taxon>
        <taxon>Bacteroidota</taxon>
        <taxon>Bacteroidia</taxon>
        <taxon>Marinilabiliales</taxon>
        <taxon>Prolixibacteraceae</taxon>
        <taxon>Sunxiuqinia</taxon>
    </lineage>
</organism>
<evidence type="ECO:0000313" key="2">
    <source>
        <dbReference type="Proteomes" id="UP000198964"/>
    </source>
</evidence>
<accession>A0A1I2GSS3</accession>
<name>A0A1I2GSS3_9BACT</name>
<dbReference type="AlphaFoldDB" id="A0A1I2GSS3"/>
<gene>
    <name evidence="1" type="ORF">SAMN05216283_10399</name>
</gene>
<reference evidence="1 2" key="1">
    <citation type="submission" date="2016-10" db="EMBL/GenBank/DDBJ databases">
        <authorList>
            <person name="de Groot N.N."/>
        </authorList>
    </citation>
    <scope>NUCLEOTIDE SEQUENCE [LARGE SCALE GENOMIC DNA]</scope>
    <source>
        <strain evidence="1 2">CGMCC 1.9156</strain>
    </source>
</reference>
<dbReference type="STRING" id="655355.SAMN05216283_10399"/>
<proteinExistence type="predicted"/>
<dbReference type="EMBL" id="FONW01000003">
    <property type="protein sequence ID" value="SFF20288.1"/>
    <property type="molecule type" value="Genomic_DNA"/>
</dbReference>
<keyword evidence="2" id="KW-1185">Reference proteome</keyword>
<protein>
    <submittedName>
        <fullName evidence="1">Uncharacterized protein</fullName>
    </submittedName>
</protein>
<dbReference type="Proteomes" id="UP000198964">
    <property type="component" value="Unassembled WGS sequence"/>
</dbReference>
<sequence length="245" mass="28364">MKAVSFGCFSYFYGKSNPMGKSNNEKHYEQLVTKSNVKQLAYTNTLSSFNLLKEVLKELADEFRDALDGKVAEEILPEFHEKGLFEAEFRLAGDLLVFSMHSNVFVFNREHPIWKLDYIKKAPLNGYCGVIHIYNFLSDSFKYNRLQDLGYLIARIFINQENHFFVEGKRQSGELVKDFGIDEVTKKVLRQILETAIQYTVEFDLLVPPYDQVKIASVEQMKVEISHSKIRTGKRVGFKFNSDDV</sequence>